<reference evidence="1 2" key="1">
    <citation type="submission" date="2019-11" db="EMBL/GenBank/DDBJ databases">
        <title>Type strains purchased from KCTC, JCM and DSMZ.</title>
        <authorList>
            <person name="Lu H."/>
        </authorList>
    </citation>
    <scope>NUCLEOTIDE SEQUENCE [LARGE SCALE GENOMIC DNA]</scope>
    <source>
        <strain evidence="1 2">JCM 31587</strain>
    </source>
</reference>
<evidence type="ECO:0000313" key="2">
    <source>
        <dbReference type="Proteomes" id="UP000472320"/>
    </source>
</evidence>
<gene>
    <name evidence="1" type="ORF">GM658_14165</name>
</gene>
<keyword evidence="2" id="KW-1185">Reference proteome</keyword>
<dbReference type="Proteomes" id="UP000472320">
    <property type="component" value="Unassembled WGS sequence"/>
</dbReference>
<sequence>MDDVTRKEILSLGRAAHDLTEQSYQQNFAKRGEAEWAEKQRILLADMALHLLQTALKDGEFSEDGLKRNLFSILTISDQFIQGHELKAIAEKLYSSC</sequence>
<organism evidence="1 2">
    <name type="scientific">Massilia eburnea</name>
    <dbReference type="NCBI Taxonomy" id="1776165"/>
    <lineage>
        <taxon>Bacteria</taxon>
        <taxon>Pseudomonadati</taxon>
        <taxon>Pseudomonadota</taxon>
        <taxon>Betaproteobacteria</taxon>
        <taxon>Burkholderiales</taxon>
        <taxon>Oxalobacteraceae</taxon>
        <taxon>Telluria group</taxon>
        <taxon>Massilia</taxon>
    </lineage>
</organism>
<evidence type="ECO:0000313" key="1">
    <source>
        <dbReference type="EMBL" id="MTW11747.1"/>
    </source>
</evidence>
<protein>
    <submittedName>
        <fullName evidence="1">Uncharacterized protein</fullName>
    </submittedName>
</protein>
<accession>A0A6L6QIJ1</accession>
<comment type="caution">
    <text evidence="1">The sequence shown here is derived from an EMBL/GenBank/DDBJ whole genome shotgun (WGS) entry which is preliminary data.</text>
</comment>
<dbReference type="OrthoDB" id="8756810at2"/>
<dbReference type="AlphaFoldDB" id="A0A6L6QIJ1"/>
<dbReference type="EMBL" id="WNKX01000009">
    <property type="protein sequence ID" value="MTW11747.1"/>
    <property type="molecule type" value="Genomic_DNA"/>
</dbReference>
<proteinExistence type="predicted"/>
<name>A0A6L6QIJ1_9BURK</name>
<dbReference type="RefSeq" id="WP_155454696.1">
    <property type="nucleotide sequence ID" value="NZ_WNKX01000009.1"/>
</dbReference>